<name>A0A7U9GV66_PSEFL</name>
<evidence type="ECO:0000313" key="1">
    <source>
        <dbReference type="EMBL" id="EJZ60788.1"/>
    </source>
</evidence>
<dbReference type="EMBL" id="CM001561">
    <property type="protein sequence ID" value="EJZ60788.1"/>
    <property type="molecule type" value="Genomic_DNA"/>
</dbReference>
<organism evidence="1 2">
    <name type="scientific">Pseudomonas fluorescens R124</name>
    <dbReference type="NCBI Taxonomy" id="743713"/>
    <lineage>
        <taxon>Bacteria</taxon>
        <taxon>Pseudomonadati</taxon>
        <taxon>Pseudomonadota</taxon>
        <taxon>Gammaproteobacteria</taxon>
        <taxon>Pseudomonadales</taxon>
        <taxon>Pseudomonadaceae</taxon>
        <taxon>Pseudomonas</taxon>
    </lineage>
</organism>
<accession>A0A7U9GV66</accession>
<evidence type="ECO:0000313" key="2">
    <source>
        <dbReference type="Proteomes" id="UP000006045"/>
    </source>
</evidence>
<sequence length="203" mass="22006">MIRLIALAFFIYSGAAYSSSVEHSLICKEADQDSASASLALSFEGVTFSLDNADRGCRSDYVAREVVGAENKIIIFSYPTSDDMGLNAQVMIFSAVAKGGKAAYIGDIPASASELEDGTYKDIQQSGDSIYENVYRIESTKVVTLTPGKELIISGEQCVYKEAGSTVCQKMKGTFKKPVCVLNNGERKVLADARECMDMRENL</sequence>
<dbReference type="RefSeq" id="WP_003229548.1">
    <property type="nucleotide sequence ID" value="NZ_CM001561.1"/>
</dbReference>
<dbReference type="OrthoDB" id="6896065at2"/>
<dbReference type="Proteomes" id="UP000006045">
    <property type="component" value="Chromosome"/>
</dbReference>
<dbReference type="AlphaFoldDB" id="A0A7U9GV66"/>
<protein>
    <submittedName>
        <fullName evidence="1">Uncharacterized protein</fullName>
    </submittedName>
</protein>
<proteinExistence type="predicted"/>
<gene>
    <name evidence="1" type="ORF">I1A_005153</name>
</gene>
<reference evidence="1 2" key="1">
    <citation type="submission" date="2012-08" db="EMBL/GenBank/DDBJ databases">
        <title>The genome of cave-isolated P. fluorescens strain R124 demonstrates phenotypic adaptation to the mineral environment.</title>
        <authorList>
            <person name="Barton M.D."/>
            <person name="Petronio M."/>
            <person name="Giarrizzo J.G."/>
            <person name="Bowling B.V."/>
            <person name="Barton H.A."/>
        </authorList>
    </citation>
    <scope>NUCLEOTIDE SEQUENCE [LARGE SCALE GENOMIC DNA]</scope>
    <source>
        <strain evidence="1 2">R124</strain>
    </source>
</reference>